<dbReference type="EMBL" id="JAAXPC010000003">
    <property type="protein sequence ID" value="NKY01376.1"/>
    <property type="molecule type" value="Genomic_DNA"/>
</dbReference>
<keyword evidence="4 6" id="KW-1133">Transmembrane helix</keyword>
<keyword evidence="5 6" id="KW-0472">Membrane</keyword>
<comment type="similarity">
    <text evidence="2">Belongs to the acetate uptake transporter (AceTr) (TC 2.A.96) family.</text>
</comment>
<comment type="caution">
    <text evidence="7">The sequence shown here is derived from an EMBL/GenBank/DDBJ whole genome shotgun (WGS) entry which is preliminary data.</text>
</comment>
<feature type="transmembrane region" description="Helical" evidence="6">
    <location>
        <begin position="129"/>
        <end position="149"/>
    </location>
</feature>
<protein>
    <recommendedName>
        <fullName evidence="9">GPR1/FUN34/yaaH family protein</fullName>
    </recommendedName>
</protein>
<evidence type="ECO:0000256" key="3">
    <source>
        <dbReference type="ARBA" id="ARBA00022692"/>
    </source>
</evidence>
<dbReference type="InterPro" id="IPR000791">
    <property type="entry name" value="Gpr1/Fun34/SatP-like"/>
</dbReference>
<evidence type="ECO:0000256" key="1">
    <source>
        <dbReference type="ARBA" id="ARBA00004141"/>
    </source>
</evidence>
<feature type="transmembrane region" description="Helical" evidence="6">
    <location>
        <begin position="94"/>
        <end position="117"/>
    </location>
</feature>
<evidence type="ECO:0000256" key="2">
    <source>
        <dbReference type="ARBA" id="ARBA00005587"/>
    </source>
</evidence>
<evidence type="ECO:0000256" key="5">
    <source>
        <dbReference type="ARBA" id="ARBA00023136"/>
    </source>
</evidence>
<keyword evidence="3 6" id="KW-0812">Transmembrane</keyword>
<name>A0A846WK27_9ACTN</name>
<feature type="transmembrane region" description="Helical" evidence="6">
    <location>
        <begin position="155"/>
        <end position="173"/>
    </location>
</feature>
<evidence type="ECO:0000256" key="6">
    <source>
        <dbReference type="SAM" id="Phobius"/>
    </source>
</evidence>
<evidence type="ECO:0000313" key="8">
    <source>
        <dbReference type="Proteomes" id="UP000563898"/>
    </source>
</evidence>
<feature type="transmembrane region" description="Helical" evidence="6">
    <location>
        <begin position="185"/>
        <end position="202"/>
    </location>
</feature>
<organism evidence="7 8">
    <name type="scientific">Gordonia polyisoprenivorans</name>
    <dbReference type="NCBI Taxonomy" id="84595"/>
    <lineage>
        <taxon>Bacteria</taxon>
        <taxon>Bacillati</taxon>
        <taxon>Actinomycetota</taxon>
        <taxon>Actinomycetes</taxon>
        <taxon>Mycobacteriales</taxon>
        <taxon>Gordoniaceae</taxon>
        <taxon>Gordonia</taxon>
    </lineage>
</organism>
<comment type="subcellular location">
    <subcellularLocation>
        <location evidence="1">Membrane</location>
        <topology evidence="1">Multi-pass membrane protein</topology>
    </subcellularLocation>
</comment>
<dbReference type="PANTHER" id="PTHR31123">
    <property type="entry name" value="ACCUMULATION OF DYADS PROTEIN 2-RELATED"/>
    <property type="match status" value="1"/>
</dbReference>
<evidence type="ECO:0000313" key="7">
    <source>
        <dbReference type="EMBL" id="NKY01376.1"/>
    </source>
</evidence>
<dbReference type="GO" id="GO:0005886">
    <property type="term" value="C:plasma membrane"/>
    <property type="evidence" value="ECO:0007669"/>
    <property type="project" value="TreeGrafter"/>
</dbReference>
<evidence type="ECO:0000256" key="4">
    <source>
        <dbReference type="ARBA" id="ARBA00022989"/>
    </source>
</evidence>
<reference evidence="7 8" key="1">
    <citation type="submission" date="2020-04" db="EMBL/GenBank/DDBJ databases">
        <title>MicrobeNet Type strains.</title>
        <authorList>
            <person name="Nicholson A.C."/>
        </authorList>
    </citation>
    <scope>NUCLEOTIDE SEQUENCE [LARGE SCALE GENOMIC DNA]</scope>
    <source>
        <strain evidence="7 8">ATCC BAA-14</strain>
    </source>
</reference>
<dbReference type="InterPro" id="IPR051633">
    <property type="entry name" value="AceTr"/>
</dbReference>
<dbReference type="Proteomes" id="UP000563898">
    <property type="component" value="Unassembled WGS sequence"/>
</dbReference>
<dbReference type="RefSeq" id="WP_035728911.1">
    <property type="nucleotide sequence ID" value="NZ_JAZGUS010000082.1"/>
</dbReference>
<accession>A0A846WK27</accession>
<feature type="transmembrane region" description="Helical" evidence="6">
    <location>
        <begin position="40"/>
        <end position="60"/>
    </location>
</feature>
<gene>
    <name evidence="7" type="ORF">HGA05_07305</name>
</gene>
<dbReference type="PANTHER" id="PTHR31123:SF1">
    <property type="entry name" value="ACCUMULATION OF DYADS PROTEIN 2-RELATED"/>
    <property type="match status" value="1"/>
</dbReference>
<dbReference type="GO" id="GO:0015123">
    <property type="term" value="F:acetate transmembrane transporter activity"/>
    <property type="evidence" value="ECO:0007669"/>
    <property type="project" value="TreeGrafter"/>
</dbReference>
<dbReference type="AlphaFoldDB" id="A0A846WK27"/>
<dbReference type="Pfam" id="PF01184">
    <property type="entry name" value="Gpr1_Fun34_YaaH"/>
    <property type="match status" value="1"/>
</dbReference>
<evidence type="ECO:0008006" key="9">
    <source>
        <dbReference type="Google" id="ProtNLM"/>
    </source>
</evidence>
<feature type="transmembrane region" description="Helical" evidence="6">
    <location>
        <begin position="67"/>
        <end position="88"/>
    </location>
</feature>
<sequence length="222" mass="22482">MNAILSAKDTPMTDVALAPPDVNTTADTAPPAPVGNPATIGVPTFIVGSVALGMVLIGFVPATAVGASIPIILAATGIGQLVAAVWALSLAQNAVAAVFGIFAGFWLSYAALVLGLAHNWYGVGADNAVATQEVFLTSWVVVIVMLTLATLRLPFAFTLLFVLIDVALILVLVATAHGSSTIQTAAGWVVFAFAAVGAYLFFDAMSSSTGGSALPLGRPLLS</sequence>
<proteinExistence type="inferred from homology"/>